<reference evidence="1" key="1">
    <citation type="journal article" date="2020" name="mSystems">
        <title>Genome- and Community-Level Interaction Insights into Carbon Utilization and Element Cycling Functions of Hydrothermarchaeota in Hydrothermal Sediment.</title>
        <authorList>
            <person name="Zhou Z."/>
            <person name="Liu Y."/>
            <person name="Xu W."/>
            <person name="Pan J."/>
            <person name="Luo Z.H."/>
            <person name="Li M."/>
        </authorList>
    </citation>
    <scope>NUCLEOTIDE SEQUENCE [LARGE SCALE GENOMIC DNA]</scope>
    <source>
        <strain evidence="1">SpSt-125</strain>
    </source>
</reference>
<dbReference type="Pfam" id="PF19524">
    <property type="entry name" value="DUF6054"/>
    <property type="match status" value="1"/>
</dbReference>
<gene>
    <name evidence="1" type="ORF">ENO26_07640</name>
</gene>
<comment type="caution">
    <text evidence="1">The sequence shown here is derived from an EMBL/GenBank/DDBJ whole genome shotgun (WGS) entry which is preliminary data.</text>
</comment>
<name>A0A7J2U518_9CREN</name>
<organism evidence="1">
    <name type="scientific">Ignisphaera aggregans</name>
    <dbReference type="NCBI Taxonomy" id="334771"/>
    <lineage>
        <taxon>Archaea</taxon>
        <taxon>Thermoproteota</taxon>
        <taxon>Thermoprotei</taxon>
        <taxon>Desulfurococcales</taxon>
        <taxon>Desulfurococcaceae</taxon>
        <taxon>Ignisphaera</taxon>
    </lineage>
</organism>
<dbReference type="InterPro" id="IPR046117">
    <property type="entry name" value="DUF6054"/>
</dbReference>
<accession>A0A7J2U518</accession>
<protein>
    <submittedName>
        <fullName evidence="1">Uncharacterized protein</fullName>
    </submittedName>
</protein>
<sequence length="131" mass="14202">MTLAHGVAIRVHAGFSSVVNALRSCEICSNVYVDVLDSSPRIAVAVGEKYFFRVDNYLAVTIIAVDRGDHVVLKAVATGGRKGLLSFLDYGASRDYALEAVNTICRALNARCEVVAEVSYLDQGKSHQLRI</sequence>
<evidence type="ECO:0000313" key="1">
    <source>
        <dbReference type="EMBL" id="HEM67417.1"/>
    </source>
</evidence>
<proteinExistence type="predicted"/>
<dbReference type="EMBL" id="DSEU01000050">
    <property type="protein sequence ID" value="HEM67417.1"/>
    <property type="molecule type" value="Genomic_DNA"/>
</dbReference>
<dbReference type="AlphaFoldDB" id="A0A7J2U518"/>